<evidence type="ECO:0000259" key="2">
    <source>
        <dbReference type="Pfam" id="PF12697"/>
    </source>
</evidence>
<organism evidence="3 4">
    <name type="scientific">Apiospora rasikravindrae</name>
    <dbReference type="NCBI Taxonomy" id="990691"/>
    <lineage>
        <taxon>Eukaryota</taxon>
        <taxon>Fungi</taxon>
        <taxon>Dikarya</taxon>
        <taxon>Ascomycota</taxon>
        <taxon>Pezizomycotina</taxon>
        <taxon>Sordariomycetes</taxon>
        <taxon>Xylariomycetidae</taxon>
        <taxon>Amphisphaeriales</taxon>
        <taxon>Apiosporaceae</taxon>
        <taxon>Apiospora</taxon>
    </lineage>
</organism>
<dbReference type="PANTHER" id="PTHR37017">
    <property type="entry name" value="AB HYDROLASE-1 DOMAIN-CONTAINING PROTEIN-RELATED"/>
    <property type="match status" value="1"/>
</dbReference>
<gene>
    <name evidence="3" type="ORF">PG993_010594</name>
</gene>
<evidence type="ECO:0000256" key="1">
    <source>
        <dbReference type="SAM" id="SignalP"/>
    </source>
</evidence>
<feature type="signal peptide" evidence="1">
    <location>
        <begin position="1"/>
        <end position="20"/>
    </location>
</feature>
<accession>A0ABR1SPF8</accession>
<evidence type="ECO:0000313" key="4">
    <source>
        <dbReference type="Proteomes" id="UP001444661"/>
    </source>
</evidence>
<dbReference type="Gene3D" id="3.40.50.1820">
    <property type="entry name" value="alpha/beta hydrolase"/>
    <property type="match status" value="1"/>
</dbReference>
<dbReference type="InterPro" id="IPR029058">
    <property type="entry name" value="AB_hydrolase_fold"/>
</dbReference>
<proteinExistence type="predicted"/>
<dbReference type="InterPro" id="IPR000073">
    <property type="entry name" value="AB_hydrolase_1"/>
</dbReference>
<dbReference type="PANTHER" id="PTHR37017:SF13">
    <property type="entry name" value="AB HYDROLASE-1 DOMAIN-CONTAINING PROTEIN"/>
    <property type="match status" value="1"/>
</dbReference>
<protein>
    <recommendedName>
        <fullName evidence="2">AB hydrolase-1 domain-containing protein</fullName>
    </recommendedName>
</protein>
<reference evidence="3 4" key="1">
    <citation type="submission" date="2023-01" db="EMBL/GenBank/DDBJ databases">
        <title>Analysis of 21 Apiospora genomes using comparative genomics revels a genus with tremendous synthesis potential of carbohydrate active enzymes and secondary metabolites.</title>
        <authorList>
            <person name="Sorensen T."/>
        </authorList>
    </citation>
    <scope>NUCLEOTIDE SEQUENCE [LARGE SCALE GENOMIC DNA]</scope>
    <source>
        <strain evidence="3 4">CBS 33761</strain>
    </source>
</reference>
<keyword evidence="1" id="KW-0732">Signal</keyword>
<dbReference type="SUPFAM" id="SSF53474">
    <property type="entry name" value="alpha/beta-Hydrolases"/>
    <property type="match status" value="1"/>
</dbReference>
<dbReference type="InterPro" id="IPR052897">
    <property type="entry name" value="Sec-Metab_Biosynth_Hydrolase"/>
</dbReference>
<name>A0ABR1SPF8_9PEZI</name>
<sequence length="272" mass="28406">MRFTLCSAAAALAFGSLGAAVNPTVVIVPGAWQIDPSWTGFMQKLTGAGYDTKKVTLPSVGMSLTGLDEDVAATAAIVDPLLDAGKDVVLLSHSLGGLIAGNAVQGRDYASRQAAGKKGGVIQTIYLAAFMCPEGASLKDLMGGTFFPWMIAEDGKVTGDPAQIKEIGFNDLSAAEADKWAAAMTWTSEKVFTDASKFAPWTAAPTITEAYIHTEDDNALPFAVQQQMQAMLPAGSAVFSIKSSHVPFISHPDELLPLVRSAIEAGIAAKKA</sequence>
<evidence type="ECO:0000313" key="3">
    <source>
        <dbReference type="EMBL" id="KAK8035599.1"/>
    </source>
</evidence>
<feature type="chain" id="PRO_5046778402" description="AB hydrolase-1 domain-containing protein" evidence="1">
    <location>
        <begin position="21"/>
        <end position="272"/>
    </location>
</feature>
<keyword evidence="4" id="KW-1185">Reference proteome</keyword>
<comment type="caution">
    <text evidence="3">The sequence shown here is derived from an EMBL/GenBank/DDBJ whole genome shotgun (WGS) entry which is preliminary data.</text>
</comment>
<feature type="domain" description="AB hydrolase-1" evidence="2">
    <location>
        <begin position="25"/>
        <end position="255"/>
    </location>
</feature>
<dbReference type="Pfam" id="PF12697">
    <property type="entry name" value="Abhydrolase_6"/>
    <property type="match status" value="1"/>
</dbReference>
<dbReference type="Proteomes" id="UP001444661">
    <property type="component" value="Unassembled WGS sequence"/>
</dbReference>
<dbReference type="EMBL" id="JAQQWK010000009">
    <property type="protein sequence ID" value="KAK8035599.1"/>
    <property type="molecule type" value="Genomic_DNA"/>
</dbReference>